<dbReference type="PANTHER" id="PTHR43591">
    <property type="entry name" value="METHYLTRANSFERASE"/>
    <property type="match status" value="1"/>
</dbReference>
<evidence type="ECO:0000313" key="3">
    <source>
        <dbReference type="Proteomes" id="UP000323876"/>
    </source>
</evidence>
<dbReference type="EMBL" id="VXLC01000014">
    <property type="protein sequence ID" value="KAA8886243.1"/>
    <property type="molecule type" value="Genomic_DNA"/>
</dbReference>
<keyword evidence="3" id="KW-1185">Reference proteome</keyword>
<dbReference type="InterPro" id="IPR013217">
    <property type="entry name" value="Methyltransf_12"/>
</dbReference>
<evidence type="ECO:0000259" key="1">
    <source>
        <dbReference type="Pfam" id="PF08242"/>
    </source>
</evidence>
<dbReference type="OrthoDB" id="3469983at2"/>
<accession>A0A5N0EBB9</accession>
<keyword evidence="2" id="KW-0489">Methyltransferase</keyword>
<dbReference type="GO" id="GO:0032259">
    <property type="term" value="P:methylation"/>
    <property type="evidence" value="ECO:0007669"/>
    <property type="project" value="UniProtKB-KW"/>
</dbReference>
<name>A0A5N0EBB9_9NOCA</name>
<gene>
    <name evidence="2" type="ORF">F3087_27040</name>
</gene>
<sequence length="269" mass="29540">MVDPRDRYANGLLGFDGPTELLRLRTRERLIDRDTMAILSDIGIGDAWRCLELGAGTGSIAAWLAGQCRDGQVVATDIDIRYLEQHQLGNLQVRQHDVTTDSFPPAAFDLVHTRSLLVNLPERDAVLDRIVGWAAPGGWLVIEEPAIFPIDSSSYPAYQRLMRALEQVMAISHGADMRWPRRLPALLTASGVTDIGMRVTPQYVGDGGFGEDIWRVALLQTRSAILDAGLLTAAEFAEGLALFDDVAFLDMAVAMMSVWGRKPSRLPVA</sequence>
<dbReference type="CDD" id="cd02440">
    <property type="entry name" value="AdoMet_MTases"/>
    <property type="match status" value="1"/>
</dbReference>
<protein>
    <submittedName>
        <fullName evidence="2">Methyltransferase domain-containing protein</fullName>
    </submittedName>
</protein>
<dbReference type="Proteomes" id="UP000323876">
    <property type="component" value="Unassembled WGS sequence"/>
</dbReference>
<dbReference type="AlphaFoldDB" id="A0A5N0EBB9"/>
<dbReference type="RefSeq" id="WP_150404814.1">
    <property type="nucleotide sequence ID" value="NZ_VXLC01000014.1"/>
</dbReference>
<reference evidence="2 3" key="1">
    <citation type="submission" date="2019-09" db="EMBL/GenBank/DDBJ databases">
        <authorList>
            <person name="Wang X."/>
        </authorList>
    </citation>
    <scope>NUCLEOTIDE SEQUENCE [LARGE SCALE GENOMIC DNA]</scope>
    <source>
        <strain evidence="2 3">CICC 11023</strain>
    </source>
</reference>
<keyword evidence="2" id="KW-0808">Transferase</keyword>
<feature type="domain" description="Methyltransferase type 12" evidence="1">
    <location>
        <begin position="51"/>
        <end position="140"/>
    </location>
</feature>
<dbReference type="SUPFAM" id="SSF53335">
    <property type="entry name" value="S-adenosyl-L-methionine-dependent methyltransferases"/>
    <property type="match status" value="1"/>
</dbReference>
<dbReference type="Pfam" id="PF08242">
    <property type="entry name" value="Methyltransf_12"/>
    <property type="match status" value="1"/>
</dbReference>
<proteinExistence type="predicted"/>
<evidence type="ECO:0000313" key="2">
    <source>
        <dbReference type="EMBL" id="KAA8886243.1"/>
    </source>
</evidence>
<organism evidence="2 3">
    <name type="scientific">Nocardia colli</name>
    <dbReference type="NCBI Taxonomy" id="2545717"/>
    <lineage>
        <taxon>Bacteria</taxon>
        <taxon>Bacillati</taxon>
        <taxon>Actinomycetota</taxon>
        <taxon>Actinomycetes</taxon>
        <taxon>Mycobacteriales</taxon>
        <taxon>Nocardiaceae</taxon>
        <taxon>Nocardia</taxon>
    </lineage>
</organism>
<dbReference type="GO" id="GO:0008168">
    <property type="term" value="F:methyltransferase activity"/>
    <property type="evidence" value="ECO:0007669"/>
    <property type="project" value="UniProtKB-KW"/>
</dbReference>
<dbReference type="Gene3D" id="3.40.50.150">
    <property type="entry name" value="Vaccinia Virus protein VP39"/>
    <property type="match status" value="1"/>
</dbReference>
<dbReference type="InterPro" id="IPR029063">
    <property type="entry name" value="SAM-dependent_MTases_sf"/>
</dbReference>
<comment type="caution">
    <text evidence="2">The sequence shown here is derived from an EMBL/GenBank/DDBJ whole genome shotgun (WGS) entry which is preliminary data.</text>
</comment>